<evidence type="ECO:0000313" key="3">
    <source>
        <dbReference type="Proteomes" id="UP001565471"/>
    </source>
</evidence>
<gene>
    <name evidence="2" type="ORF">ABIF29_007948</name>
</gene>
<dbReference type="EMBL" id="JBGBZA010000002">
    <property type="protein sequence ID" value="MEY9321149.1"/>
    <property type="molecule type" value="Genomic_DNA"/>
</dbReference>
<proteinExistence type="predicted"/>
<dbReference type="Proteomes" id="UP001565471">
    <property type="component" value="Unassembled WGS sequence"/>
</dbReference>
<feature type="region of interest" description="Disordered" evidence="1">
    <location>
        <begin position="84"/>
        <end position="105"/>
    </location>
</feature>
<sequence length="105" mass="11318">MHANSSRNRNVAANVHPILASKERKVQSFESGTGSFEARFARAPTSSGGGYLRAISGGLTLTRSSAARLPGFCQFLSIMRRDKKNARQSRALNIETTPGRIGHSS</sequence>
<reference evidence="2 3" key="1">
    <citation type="submission" date="2024-07" db="EMBL/GenBank/DDBJ databases">
        <title>Genomic Encyclopedia of Type Strains, Phase V (KMG-V): Genome sequencing to study the core and pangenomes of soil and plant-associated prokaryotes.</title>
        <authorList>
            <person name="Whitman W."/>
        </authorList>
    </citation>
    <scope>NUCLEOTIDE SEQUENCE [LARGE SCALE GENOMIC DNA]</scope>
    <source>
        <strain evidence="2 3">USDA 415</strain>
    </source>
</reference>
<keyword evidence="3" id="KW-1185">Reference proteome</keyword>
<evidence type="ECO:0000313" key="2">
    <source>
        <dbReference type="EMBL" id="MEY9321149.1"/>
    </source>
</evidence>
<comment type="caution">
    <text evidence="2">The sequence shown here is derived from an EMBL/GenBank/DDBJ whole genome shotgun (WGS) entry which is preliminary data.</text>
</comment>
<organism evidence="2 3">
    <name type="scientific">Bradyrhizobium elkanii</name>
    <dbReference type="NCBI Taxonomy" id="29448"/>
    <lineage>
        <taxon>Bacteria</taxon>
        <taxon>Pseudomonadati</taxon>
        <taxon>Pseudomonadota</taxon>
        <taxon>Alphaproteobacteria</taxon>
        <taxon>Hyphomicrobiales</taxon>
        <taxon>Nitrobacteraceae</taxon>
        <taxon>Bradyrhizobium</taxon>
    </lineage>
</organism>
<evidence type="ECO:0000256" key="1">
    <source>
        <dbReference type="SAM" id="MobiDB-lite"/>
    </source>
</evidence>
<accession>A0ABV4FCF1</accession>
<name>A0ABV4FCF1_BRAEL</name>
<protein>
    <submittedName>
        <fullName evidence="2">Uncharacterized protein</fullName>
    </submittedName>
</protein>